<organism evidence="1 3">
    <name type="scientific">Endobacter medicaginis</name>
    <dbReference type="NCBI Taxonomy" id="1181271"/>
    <lineage>
        <taxon>Bacteria</taxon>
        <taxon>Pseudomonadati</taxon>
        <taxon>Pseudomonadota</taxon>
        <taxon>Alphaproteobacteria</taxon>
        <taxon>Acetobacterales</taxon>
        <taxon>Acetobacteraceae</taxon>
        <taxon>Endobacter</taxon>
    </lineage>
</organism>
<evidence type="ECO:0000313" key="2">
    <source>
        <dbReference type="EMBL" id="NVN30425.1"/>
    </source>
</evidence>
<protein>
    <submittedName>
        <fullName evidence="1">Uncharacterized protein</fullName>
    </submittedName>
</protein>
<keyword evidence="3" id="KW-1185">Reference proteome</keyword>
<gene>
    <name evidence="1" type="ORF">FHR90_003395</name>
    <name evidence="2" type="ORF">HUK83_08765</name>
</gene>
<dbReference type="Proteomes" id="UP000565205">
    <property type="component" value="Unassembled WGS sequence"/>
</dbReference>
<evidence type="ECO:0000313" key="4">
    <source>
        <dbReference type="Proteomes" id="UP000565205"/>
    </source>
</evidence>
<dbReference type="RefSeq" id="WP_176623952.1">
    <property type="nucleotide sequence ID" value="NZ_JABXXQ010000150.1"/>
</dbReference>
<accession>A0A839V7N7</accession>
<evidence type="ECO:0000313" key="3">
    <source>
        <dbReference type="Proteomes" id="UP000557688"/>
    </source>
</evidence>
<sequence>MGECIDRLISVYPRNFVTELIEAADTAFAEADRLTTAYVESPERSNMLGQLRHARLEAGMRGAAGRNGLQVGSPHTNPKGGRYSVATANGITLIRGNVQAHRGPPRATKFRKQVAETNRWLSPLQPDFYMPVPTPRSDALCAVLVVAANKKGDPAIPGWIGIGFPHHDLGSWAEIMSLNDILSLYHDADTGRGAATEAPVEIRDRAIPMLKKGNREA</sequence>
<reference evidence="1 3" key="2">
    <citation type="submission" date="2020-08" db="EMBL/GenBank/DDBJ databases">
        <title>Genomic Encyclopedia of Type Strains, Phase III (KMG-III): the genomes of soil and plant-associated and newly described type strains.</title>
        <authorList>
            <person name="Whitman W."/>
        </authorList>
    </citation>
    <scope>NUCLEOTIDE SEQUENCE [LARGE SCALE GENOMIC DNA]</scope>
    <source>
        <strain evidence="1 3">CECT 8088</strain>
    </source>
</reference>
<dbReference type="EMBL" id="JACHXV010000042">
    <property type="protein sequence ID" value="MBB3175539.1"/>
    <property type="molecule type" value="Genomic_DNA"/>
</dbReference>
<proteinExistence type="predicted"/>
<reference evidence="2 4" key="1">
    <citation type="submission" date="2020-06" db="EMBL/GenBank/DDBJ databases">
        <title>Description of novel acetic acid bacteria.</title>
        <authorList>
            <person name="Sombolestani A."/>
        </authorList>
    </citation>
    <scope>NUCLEOTIDE SEQUENCE [LARGE SCALE GENOMIC DNA]</scope>
    <source>
        <strain evidence="2 4">LMG 26838</strain>
    </source>
</reference>
<evidence type="ECO:0000313" key="1">
    <source>
        <dbReference type="EMBL" id="MBB3175539.1"/>
    </source>
</evidence>
<name>A0A839V7N7_9PROT</name>
<dbReference type="AlphaFoldDB" id="A0A839V7N7"/>
<comment type="caution">
    <text evidence="1">The sequence shown here is derived from an EMBL/GenBank/DDBJ whole genome shotgun (WGS) entry which is preliminary data.</text>
</comment>
<dbReference type="EMBL" id="JABXXQ010000150">
    <property type="protein sequence ID" value="NVN30425.1"/>
    <property type="molecule type" value="Genomic_DNA"/>
</dbReference>
<dbReference type="Proteomes" id="UP000557688">
    <property type="component" value="Unassembled WGS sequence"/>
</dbReference>